<feature type="binding site" evidence="6">
    <location>
        <position position="45"/>
    </location>
    <ligand>
        <name>Na(+)</name>
        <dbReference type="ChEBI" id="CHEBI:29101"/>
        <label>1</label>
    </ligand>
</feature>
<dbReference type="AlphaFoldDB" id="A0A8X8BWM2"/>
<comment type="subcellular location">
    <subcellularLocation>
        <location evidence="1">Membrane</location>
        <topology evidence="1">Multi-pass membrane protein</topology>
    </subcellularLocation>
</comment>
<feature type="transmembrane region" description="Helical" evidence="7">
    <location>
        <begin position="348"/>
        <end position="366"/>
    </location>
</feature>
<dbReference type="GO" id="GO:0005886">
    <property type="term" value="C:plasma membrane"/>
    <property type="evidence" value="ECO:0007669"/>
    <property type="project" value="TreeGrafter"/>
</dbReference>
<feature type="transmembrane region" description="Helical" evidence="7">
    <location>
        <begin position="179"/>
        <end position="196"/>
    </location>
</feature>
<dbReference type="GO" id="GO:0042995">
    <property type="term" value="C:cell projection"/>
    <property type="evidence" value="ECO:0007669"/>
    <property type="project" value="TreeGrafter"/>
</dbReference>
<reference evidence="8 9" key="1">
    <citation type="journal article" date="2021" name="Cell">
        <title>Tracing the genetic footprints of vertebrate landing in non-teleost ray-finned fishes.</title>
        <authorList>
            <person name="Bi X."/>
            <person name="Wang K."/>
            <person name="Yang L."/>
            <person name="Pan H."/>
            <person name="Jiang H."/>
            <person name="Wei Q."/>
            <person name="Fang M."/>
            <person name="Yu H."/>
            <person name="Zhu C."/>
            <person name="Cai Y."/>
            <person name="He Y."/>
            <person name="Gan X."/>
            <person name="Zeng H."/>
            <person name="Yu D."/>
            <person name="Zhu Y."/>
            <person name="Jiang H."/>
            <person name="Qiu Q."/>
            <person name="Yang H."/>
            <person name="Zhang Y.E."/>
            <person name="Wang W."/>
            <person name="Zhu M."/>
            <person name="He S."/>
            <person name="Zhang G."/>
        </authorList>
    </citation>
    <scope>NUCLEOTIDE SEQUENCE [LARGE SCALE GENOMIC DNA]</scope>
    <source>
        <strain evidence="8">Bchr_013</strain>
    </source>
</reference>
<dbReference type="GO" id="GO:0005332">
    <property type="term" value="F:gamma-aminobutyric acid:sodium:chloride symporter activity"/>
    <property type="evidence" value="ECO:0007669"/>
    <property type="project" value="TreeGrafter"/>
</dbReference>
<dbReference type="PANTHER" id="PTHR11616:SF111">
    <property type="entry name" value="SODIUM- AND CHLORIDE-DEPENDENT GABA TRANSPORTER 2"/>
    <property type="match status" value="1"/>
</dbReference>
<feature type="transmembrane region" description="Helical" evidence="7">
    <location>
        <begin position="70"/>
        <end position="92"/>
    </location>
</feature>
<keyword evidence="4 7" id="KW-1133">Transmembrane helix</keyword>
<name>A0A8X8BWM2_POLSE</name>
<keyword evidence="6" id="KW-0479">Metal-binding</keyword>
<feature type="non-terminal residue" evidence="8">
    <location>
        <position position="501"/>
    </location>
</feature>
<keyword evidence="5 7" id="KW-0472">Membrane</keyword>
<evidence type="ECO:0000256" key="4">
    <source>
        <dbReference type="ARBA" id="ARBA00022989"/>
    </source>
</evidence>
<feature type="transmembrane region" description="Helical" evidence="7">
    <location>
        <begin position="311"/>
        <end position="336"/>
    </location>
</feature>
<protein>
    <submittedName>
        <fullName evidence="8">S6A13 protein</fullName>
    </submittedName>
</protein>
<dbReference type="EMBL" id="JAATIS010000485">
    <property type="protein sequence ID" value="KAG2468736.1"/>
    <property type="molecule type" value="Genomic_DNA"/>
</dbReference>
<proteinExistence type="predicted"/>
<evidence type="ECO:0000256" key="6">
    <source>
        <dbReference type="PIRSR" id="PIRSR600175-1"/>
    </source>
</evidence>
<gene>
    <name evidence="8" type="primary">Slc6a13_2</name>
    <name evidence="8" type="ORF">GTO96_0015593</name>
</gene>
<feature type="transmembrane region" description="Helical" evidence="7">
    <location>
        <begin position="126"/>
        <end position="159"/>
    </location>
</feature>
<feature type="binding site" evidence="6">
    <location>
        <position position="182"/>
    </location>
    <ligand>
        <name>Na(+)</name>
        <dbReference type="ChEBI" id="CHEBI:29101"/>
        <label>1</label>
    </ligand>
</feature>
<organism evidence="8 9">
    <name type="scientific">Polypterus senegalus</name>
    <name type="common">Senegal bichir</name>
    <dbReference type="NCBI Taxonomy" id="55291"/>
    <lineage>
        <taxon>Eukaryota</taxon>
        <taxon>Metazoa</taxon>
        <taxon>Chordata</taxon>
        <taxon>Craniata</taxon>
        <taxon>Vertebrata</taxon>
        <taxon>Euteleostomi</taxon>
        <taxon>Actinopterygii</taxon>
        <taxon>Polypteriformes</taxon>
        <taxon>Polypteridae</taxon>
        <taxon>Polypterus</taxon>
    </lineage>
</organism>
<evidence type="ECO:0000256" key="3">
    <source>
        <dbReference type="ARBA" id="ARBA00022692"/>
    </source>
</evidence>
<keyword evidence="6" id="KW-0915">Sodium</keyword>
<evidence type="ECO:0000256" key="7">
    <source>
        <dbReference type="SAM" id="Phobius"/>
    </source>
</evidence>
<keyword evidence="3 7" id="KW-0812">Transmembrane</keyword>
<evidence type="ECO:0000256" key="5">
    <source>
        <dbReference type="ARBA" id="ARBA00023136"/>
    </source>
</evidence>
<feature type="transmembrane region" description="Helical" evidence="7">
    <location>
        <begin position="426"/>
        <end position="447"/>
    </location>
</feature>
<feature type="binding site" evidence="6">
    <location>
        <position position="49"/>
    </location>
    <ligand>
        <name>Na(+)</name>
        <dbReference type="ChEBI" id="CHEBI:29101"/>
        <label>2</label>
    </ligand>
</feature>
<evidence type="ECO:0000256" key="1">
    <source>
        <dbReference type="ARBA" id="ARBA00004141"/>
    </source>
</evidence>
<feature type="binding site" evidence="6">
    <location>
        <position position="279"/>
    </location>
    <ligand>
        <name>Na(+)</name>
        <dbReference type="ChEBI" id="CHEBI:29101"/>
        <label>1</label>
    </ligand>
</feature>
<feature type="binding site" evidence="6">
    <location>
        <position position="282"/>
    </location>
    <ligand>
        <name>Na(+)</name>
        <dbReference type="ChEBI" id="CHEBI:29101"/>
        <label>1</label>
    </ligand>
</feature>
<feature type="binding site" evidence="6">
    <location>
        <position position="42"/>
    </location>
    <ligand>
        <name>Na(+)</name>
        <dbReference type="ChEBI" id="CHEBI:29101"/>
        <label>1</label>
    </ligand>
</feature>
<feature type="transmembrane region" description="Helical" evidence="7">
    <location>
        <begin position="387"/>
        <end position="406"/>
    </location>
</feature>
<feature type="transmembrane region" description="Helical" evidence="7">
    <location>
        <begin position="254"/>
        <end position="281"/>
    </location>
</feature>
<feature type="transmembrane region" description="Helical" evidence="7">
    <location>
        <begin position="36"/>
        <end position="58"/>
    </location>
</feature>
<dbReference type="PANTHER" id="PTHR11616">
    <property type="entry name" value="SODIUM/CHLORIDE DEPENDENT TRANSPORTER"/>
    <property type="match status" value="1"/>
</dbReference>
<comment type="caution">
    <text evidence="8">The sequence shown here is derived from an EMBL/GenBank/DDBJ whole genome shotgun (WGS) entry which is preliminary data.</text>
</comment>
<dbReference type="Pfam" id="PF00209">
    <property type="entry name" value="SNF"/>
    <property type="match status" value="2"/>
</dbReference>
<feature type="binding site" evidence="6">
    <location>
        <position position="283"/>
    </location>
    <ligand>
        <name>Na(+)</name>
        <dbReference type="ChEBI" id="CHEBI:29101"/>
        <label>1</label>
    </ligand>
</feature>
<keyword evidence="2" id="KW-0813">Transport</keyword>
<evidence type="ECO:0000313" key="8">
    <source>
        <dbReference type="EMBL" id="KAG2468736.1"/>
    </source>
</evidence>
<dbReference type="GO" id="GO:0046872">
    <property type="term" value="F:metal ion binding"/>
    <property type="evidence" value="ECO:0007669"/>
    <property type="project" value="UniProtKB-KW"/>
</dbReference>
<keyword evidence="9" id="KW-1185">Reference proteome</keyword>
<feature type="non-terminal residue" evidence="8">
    <location>
        <position position="1"/>
    </location>
</feature>
<feature type="binding site" evidence="6">
    <location>
        <position position="214"/>
    </location>
    <ligand>
        <name>Na(+)</name>
        <dbReference type="ChEBI" id="CHEBI:29101"/>
        <label>1</label>
    </ligand>
</feature>
<accession>A0A8X8BWM2</accession>
<dbReference type="PROSITE" id="PS00754">
    <property type="entry name" value="NA_NEUROTRAN_SYMP_2"/>
    <property type="match status" value="1"/>
</dbReference>
<sequence length="501" mass="56967">MTNDPQTDEQYENQTGLIDKDQRLLERGQWSTKSEFILAVAGQIVGLGNVWRFPYLCFKNGGGIGFATQVIVVYSSTYYIIILAWAFFYLFHCFTWNLPWATCNNTWNTVYAAPVWIALQLQDRKVVYFTATFPYVMLVILLLRGLTLPGAGQGIIFYLKPDITRLGDPQVWMDAGTQIFFSYAVCFGCLTVLGSYNKYNNDCYRDGFLLCLMNSGTSFVAGFAIFSVLGFMAYEQGVGIEEVAESGPGLAFIAYPRAVAMMPLPQLWACCFFLMVILLGLDSEFVGLESLTTNITDLFPTTFRRRHSRELLLLLICFICFLIGLLMVTKGGVYLFQLFDYYACSGTSLVLLAIFQCICVSWVYGADRFYDNIEDMIGYRPTPLIKYCWLFITPAICAGTFVFSVIKYTPLKMNNSYVYPAWGYALGWFIALSSIICIPLWIIYQVWQAKGSLRKRLHFLLLPADDLPVPQRSKMSLRQRTLKYCQSIRCTVEDTDFRVAA</sequence>
<evidence type="ECO:0000256" key="2">
    <source>
        <dbReference type="ARBA" id="ARBA00022448"/>
    </source>
</evidence>
<dbReference type="SUPFAM" id="SSF161070">
    <property type="entry name" value="SNF-like"/>
    <property type="match status" value="1"/>
</dbReference>
<dbReference type="InterPro" id="IPR037272">
    <property type="entry name" value="SNS_sf"/>
</dbReference>
<dbReference type="Proteomes" id="UP000886611">
    <property type="component" value="Unassembled WGS sequence"/>
</dbReference>
<evidence type="ECO:0000313" key="9">
    <source>
        <dbReference type="Proteomes" id="UP000886611"/>
    </source>
</evidence>
<dbReference type="InterPro" id="IPR000175">
    <property type="entry name" value="Na/ntran_symport"/>
</dbReference>
<feature type="transmembrane region" description="Helical" evidence="7">
    <location>
        <begin position="208"/>
        <end position="234"/>
    </location>
</feature>
<dbReference type="PROSITE" id="PS50267">
    <property type="entry name" value="NA_NEUROTRAN_SYMP_3"/>
    <property type="match status" value="1"/>
</dbReference>